<dbReference type="InterPro" id="IPR059106">
    <property type="entry name" value="WHD_MalT"/>
</dbReference>
<name>A0ABW3Y292_9FLAO</name>
<dbReference type="Gene3D" id="1.25.40.10">
    <property type="entry name" value="Tetratricopeptide repeat domain"/>
    <property type="match status" value="1"/>
</dbReference>
<proteinExistence type="predicted"/>
<dbReference type="PROSITE" id="PS50043">
    <property type="entry name" value="HTH_LUXR_2"/>
    <property type="match status" value="1"/>
</dbReference>
<comment type="caution">
    <text evidence="5">The sequence shown here is derived from an EMBL/GenBank/DDBJ whole genome shotgun (WGS) entry which is preliminary data.</text>
</comment>
<accession>A0ABW3Y292</accession>
<dbReference type="PANTHER" id="PTHR44688:SF16">
    <property type="entry name" value="DNA-BINDING TRANSCRIPTIONAL ACTIVATOR DEVR_DOSR"/>
    <property type="match status" value="1"/>
</dbReference>
<dbReference type="PRINTS" id="PR00038">
    <property type="entry name" value="HTHLUXR"/>
</dbReference>
<dbReference type="RefSeq" id="WP_377177064.1">
    <property type="nucleotide sequence ID" value="NZ_JBHTMY010000002.1"/>
</dbReference>
<feature type="domain" description="HTH luxR-type" evidence="4">
    <location>
        <begin position="809"/>
        <end position="874"/>
    </location>
</feature>
<gene>
    <name evidence="5" type="ORF">ACFQ39_05895</name>
</gene>
<dbReference type="PANTHER" id="PTHR44688">
    <property type="entry name" value="DNA-BINDING TRANSCRIPTIONAL ACTIVATOR DEVR_DOSR"/>
    <property type="match status" value="1"/>
</dbReference>
<evidence type="ECO:0000256" key="1">
    <source>
        <dbReference type="ARBA" id="ARBA00023015"/>
    </source>
</evidence>
<protein>
    <submittedName>
        <fullName evidence="5">LuxR C-terminal-related transcriptional regulator</fullName>
    </submittedName>
</protein>
<dbReference type="CDD" id="cd06170">
    <property type="entry name" value="LuxR_C_like"/>
    <property type="match status" value="1"/>
</dbReference>
<organism evidence="5 6">
    <name type="scientific">Namhaeicola litoreus</name>
    <dbReference type="NCBI Taxonomy" id="1052145"/>
    <lineage>
        <taxon>Bacteria</taxon>
        <taxon>Pseudomonadati</taxon>
        <taxon>Bacteroidota</taxon>
        <taxon>Flavobacteriia</taxon>
        <taxon>Flavobacteriales</taxon>
        <taxon>Flavobacteriaceae</taxon>
        <taxon>Namhaeicola</taxon>
    </lineage>
</organism>
<dbReference type="Gene3D" id="1.10.10.10">
    <property type="entry name" value="Winged helix-like DNA-binding domain superfamily/Winged helix DNA-binding domain"/>
    <property type="match status" value="1"/>
</dbReference>
<dbReference type="PROSITE" id="PS00622">
    <property type="entry name" value="HTH_LUXR_1"/>
    <property type="match status" value="1"/>
</dbReference>
<dbReference type="Pfam" id="PF25873">
    <property type="entry name" value="WHD_MalT"/>
    <property type="match status" value="1"/>
</dbReference>
<dbReference type="EMBL" id="JBHTMY010000002">
    <property type="protein sequence ID" value="MFD1315142.1"/>
    <property type="molecule type" value="Genomic_DNA"/>
</dbReference>
<sequence length="877" mass="101632">MLNTKLNRQVITKDLLKRKRLLEKLEKHSHLPFILLSAPAGYGKSIVVSQWLEHCQNNYAWLSIDKSMNDSATFISYFIEMLKRSESVEIEKLKELEKELHFLSWEGIINSIINIVNEFQKQTSLIFDDYYLIHNPDIHQLVETLLRENLVNLQIIIITRWDPPFQFKELRLYQKMIEFRMRTLKFDEDEIAQLIALEQRVEFSEEKIKELSTKTEGWILVIRMILLASDFSVLKDENSGSKFLINDLDRIMSLISVGLDSGFFRQMQLIAHCDQFNAELINFICSFAFPDSCEGDVFLSKLKELNFFLIQTTNEGNWNRFHHLIGDILKQQLKRTEPDLIKPLYLHICSWYSGKGLVDEAIQYAIKAGNFDLVFALISEHRTPFLDEGKWWVVQRWYSDIPWQIRKANVDILLTELLICEETWNIEEISSILKTLESIGLENLSDENISLYLFHLGYFLTYFKPDPKKAVESLERSKALCHDETYMFGGRRELILATSRHMLGLTELALRTLEAIQEKFEPSSKMHVRSIHGKVLIHLLSGNLELAINDSKKLLFLVQDSDLLYAKGWGSYFQGNVAFQFFNEYEVIHSLIEAKAFQGVFNYRVYFDTLAGLILFRTLEGNENASKMLLKEMKEKIGKLKDSRFQIYYQSAKARVALLNGKGKEKLAWAETNWVKQSAASYMFLIDVPELTKIRIIISHGSILQVEEALHVLSEVESFLDEVNNRYHDIDIELLKAMALLRLGKQKQTQTSLEKAILLAEEKGLKRAVLEAFQVMPALFRQLELSTKSQRILVRLGLNLSTPKSVSKDESDAPELTLRELELVKLIANGHRNKEIADQLHISIGTVKSHLTNIYKKLKVSNRTSMLKKIMDRAISL</sequence>
<dbReference type="SMART" id="SM00421">
    <property type="entry name" value="HTH_LUXR"/>
    <property type="match status" value="1"/>
</dbReference>
<dbReference type="InterPro" id="IPR027417">
    <property type="entry name" value="P-loop_NTPase"/>
</dbReference>
<reference evidence="6" key="1">
    <citation type="journal article" date="2019" name="Int. J. Syst. Evol. Microbiol.">
        <title>The Global Catalogue of Microorganisms (GCM) 10K type strain sequencing project: providing services to taxonomists for standard genome sequencing and annotation.</title>
        <authorList>
            <consortium name="The Broad Institute Genomics Platform"/>
            <consortium name="The Broad Institute Genome Sequencing Center for Infectious Disease"/>
            <person name="Wu L."/>
            <person name="Ma J."/>
        </authorList>
    </citation>
    <scope>NUCLEOTIDE SEQUENCE [LARGE SCALE GENOMIC DNA]</scope>
    <source>
        <strain evidence="6">CCUG 61485</strain>
    </source>
</reference>
<evidence type="ECO:0000256" key="2">
    <source>
        <dbReference type="ARBA" id="ARBA00023125"/>
    </source>
</evidence>
<dbReference type="InterPro" id="IPR000792">
    <property type="entry name" value="Tscrpt_reg_LuxR_C"/>
</dbReference>
<evidence type="ECO:0000256" key="3">
    <source>
        <dbReference type="ARBA" id="ARBA00023163"/>
    </source>
</evidence>
<evidence type="ECO:0000259" key="4">
    <source>
        <dbReference type="PROSITE" id="PS50043"/>
    </source>
</evidence>
<evidence type="ECO:0000313" key="5">
    <source>
        <dbReference type="EMBL" id="MFD1315142.1"/>
    </source>
</evidence>
<keyword evidence="3" id="KW-0804">Transcription</keyword>
<keyword evidence="2" id="KW-0238">DNA-binding</keyword>
<dbReference type="InterPro" id="IPR036388">
    <property type="entry name" value="WH-like_DNA-bd_sf"/>
</dbReference>
<keyword evidence="6" id="KW-1185">Reference proteome</keyword>
<dbReference type="Proteomes" id="UP001597201">
    <property type="component" value="Unassembled WGS sequence"/>
</dbReference>
<keyword evidence="1" id="KW-0805">Transcription regulation</keyword>
<dbReference type="Gene3D" id="3.40.50.300">
    <property type="entry name" value="P-loop containing nucleotide triphosphate hydrolases"/>
    <property type="match status" value="1"/>
</dbReference>
<dbReference type="SUPFAM" id="SSF46894">
    <property type="entry name" value="C-terminal effector domain of the bipartite response regulators"/>
    <property type="match status" value="1"/>
</dbReference>
<dbReference type="SUPFAM" id="SSF52540">
    <property type="entry name" value="P-loop containing nucleoside triphosphate hydrolases"/>
    <property type="match status" value="1"/>
</dbReference>
<dbReference type="InterPro" id="IPR011990">
    <property type="entry name" value="TPR-like_helical_dom_sf"/>
</dbReference>
<dbReference type="Pfam" id="PF00196">
    <property type="entry name" value="GerE"/>
    <property type="match status" value="1"/>
</dbReference>
<evidence type="ECO:0000313" key="6">
    <source>
        <dbReference type="Proteomes" id="UP001597201"/>
    </source>
</evidence>
<dbReference type="InterPro" id="IPR016032">
    <property type="entry name" value="Sig_transdc_resp-reg_C-effctor"/>
</dbReference>